<feature type="compositionally biased region" description="Polar residues" evidence="1">
    <location>
        <begin position="21"/>
        <end position="31"/>
    </location>
</feature>
<organism evidence="2 3">
    <name type="scientific">Penicillium malachiteum</name>
    <dbReference type="NCBI Taxonomy" id="1324776"/>
    <lineage>
        <taxon>Eukaryota</taxon>
        <taxon>Fungi</taxon>
        <taxon>Dikarya</taxon>
        <taxon>Ascomycota</taxon>
        <taxon>Pezizomycotina</taxon>
        <taxon>Eurotiomycetes</taxon>
        <taxon>Eurotiomycetidae</taxon>
        <taxon>Eurotiales</taxon>
        <taxon>Aspergillaceae</taxon>
        <taxon>Penicillium</taxon>
    </lineage>
</organism>
<dbReference type="Proteomes" id="UP001215712">
    <property type="component" value="Unassembled WGS sequence"/>
</dbReference>
<feature type="compositionally biased region" description="Basic and acidic residues" evidence="1">
    <location>
        <begin position="152"/>
        <end position="162"/>
    </location>
</feature>
<accession>A0AAD6H9Y8</accession>
<name>A0AAD6H9Y8_9EURO</name>
<dbReference type="EMBL" id="JAQJAN010000024">
    <property type="protein sequence ID" value="KAJ5700878.1"/>
    <property type="molecule type" value="Genomic_DNA"/>
</dbReference>
<reference evidence="2" key="2">
    <citation type="submission" date="2023-01" db="EMBL/GenBank/DDBJ databases">
        <authorList>
            <person name="Petersen C."/>
        </authorList>
    </citation>
    <scope>NUCLEOTIDE SEQUENCE</scope>
    <source>
        <strain evidence="2">IBT 17514</strain>
    </source>
</reference>
<feature type="compositionally biased region" description="Low complexity" evidence="1">
    <location>
        <begin position="273"/>
        <end position="320"/>
    </location>
</feature>
<evidence type="ECO:0000313" key="3">
    <source>
        <dbReference type="Proteomes" id="UP001215712"/>
    </source>
</evidence>
<feature type="region of interest" description="Disordered" evidence="1">
    <location>
        <begin position="1"/>
        <end position="57"/>
    </location>
</feature>
<comment type="caution">
    <text evidence="2">The sequence shown here is derived from an EMBL/GenBank/DDBJ whole genome shotgun (WGS) entry which is preliminary data.</text>
</comment>
<gene>
    <name evidence="2" type="ORF">N7493_011924</name>
</gene>
<sequence>MNDLQRAPSSRGAPDVEASANPGSVNASTSREPGGLTRSEEIQVPRSPQPLSLQIDGLNARIHDKNISFPAYVESSERGSDTSTDTPRPEPQSASTFTDSLSSIPFSSMNDSSQSIKIENSQSSLDIAPTPPNHSTSPEHLPVGRNGNGIEEGVHTSVEHKNGSLSPPQSPNHSNSRAGNGVSFAPGHKRTATGDIKSMVSSVGIPPNQEDDNIGAARRRSKSTGSPAYGTRIAQLSVHIRTRLSYAAAKIEKTRQAREKDTQLALRGLEILSSASTPNPSGATSTPPGSTPTSHPQNLTSTSTSHNSSSHNRSQSTISSPGKLLPFPKLAPPVDIISSNGDTRRRRPNPNMGLKEFNRSPYVRHHRRHHSVQEPSVKKTLGSPPVLGPDTPHIPPSARMPLSAQHEVYRSRTHSQSTSMEQDAIETLLFMSSPENSGYRSSPRPLQPPASQLSLNESIQSHFNGVSDQSSQSDKSHNGRNFELELRPSGFGLESNAGDEIDRILDQMESDSEDDERYASHRPRAQTQTSKGYHGYRR</sequence>
<feature type="compositionally biased region" description="Polar residues" evidence="1">
    <location>
        <begin position="463"/>
        <end position="473"/>
    </location>
</feature>
<evidence type="ECO:0000256" key="1">
    <source>
        <dbReference type="SAM" id="MobiDB-lite"/>
    </source>
</evidence>
<dbReference type="AlphaFoldDB" id="A0AAD6H9Y8"/>
<protein>
    <submittedName>
        <fullName evidence="2">Uncharacterized protein</fullName>
    </submittedName>
</protein>
<keyword evidence="3" id="KW-1185">Reference proteome</keyword>
<reference evidence="2" key="1">
    <citation type="journal article" date="2023" name="IMA Fungus">
        <title>Comparative genomic study of the Penicillium genus elucidates a diverse pangenome and 15 lateral gene transfer events.</title>
        <authorList>
            <person name="Petersen C."/>
            <person name="Sorensen T."/>
            <person name="Nielsen M.R."/>
            <person name="Sondergaard T.E."/>
            <person name="Sorensen J.L."/>
            <person name="Fitzpatrick D.A."/>
            <person name="Frisvad J.C."/>
            <person name="Nielsen K.L."/>
        </authorList>
    </citation>
    <scope>NUCLEOTIDE SEQUENCE</scope>
    <source>
        <strain evidence="2">IBT 17514</strain>
    </source>
</reference>
<feature type="region of interest" description="Disordered" evidence="1">
    <location>
        <begin position="463"/>
        <end position="538"/>
    </location>
</feature>
<feature type="compositionally biased region" description="Polar residues" evidence="1">
    <location>
        <begin position="81"/>
        <end position="125"/>
    </location>
</feature>
<feature type="compositionally biased region" description="Polar residues" evidence="1">
    <location>
        <begin position="163"/>
        <end position="178"/>
    </location>
</feature>
<evidence type="ECO:0000313" key="2">
    <source>
        <dbReference type="EMBL" id="KAJ5700878.1"/>
    </source>
</evidence>
<feature type="region of interest" description="Disordered" evidence="1">
    <location>
        <begin position="271"/>
        <end position="399"/>
    </location>
</feature>
<proteinExistence type="predicted"/>
<feature type="compositionally biased region" description="Basic and acidic residues" evidence="1">
    <location>
        <begin position="474"/>
        <end position="486"/>
    </location>
</feature>
<feature type="region of interest" description="Disordered" evidence="1">
    <location>
        <begin position="69"/>
        <end position="232"/>
    </location>
</feature>